<dbReference type="SUPFAM" id="SSF48179">
    <property type="entry name" value="6-phosphogluconate dehydrogenase C-terminal domain-like"/>
    <property type="match status" value="1"/>
</dbReference>
<dbReference type="SUPFAM" id="SSF52096">
    <property type="entry name" value="ClpP/crotonase"/>
    <property type="match status" value="1"/>
</dbReference>
<dbReference type="EMBL" id="CP088295">
    <property type="protein sequence ID" value="UUY03425.1"/>
    <property type="molecule type" value="Genomic_DNA"/>
</dbReference>
<dbReference type="PANTHER" id="PTHR11941:SF54">
    <property type="entry name" value="ENOYL-COA HYDRATASE, MITOCHONDRIAL"/>
    <property type="match status" value="1"/>
</dbReference>
<dbReference type="Pfam" id="PF00725">
    <property type="entry name" value="3HCDH"/>
    <property type="match status" value="1"/>
</dbReference>
<keyword evidence="2" id="KW-0443">Lipid metabolism</keyword>
<dbReference type="InterPro" id="IPR001753">
    <property type="entry name" value="Enoyl-CoA_hydra/iso"/>
</dbReference>
<dbReference type="Gene3D" id="1.10.1040.10">
    <property type="entry name" value="N-(1-d-carboxylethyl)-l-norvaline Dehydrogenase, domain 2"/>
    <property type="match status" value="1"/>
</dbReference>
<name>A0ABY5PG31_9ACTN</name>
<evidence type="ECO:0000313" key="4">
    <source>
        <dbReference type="EMBL" id="UUY03425.1"/>
    </source>
</evidence>
<evidence type="ECO:0000259" key="3">
    <source>
        <dbReference type="Pfam" id="PF00725"/>
    </source>
</evidence>
<dbReference type="Proteomes" id="UP001058860">
    <property type="component" value="Chromosome"/>
</dbReference>
<dbReference type="CDD" id="cd06558">
    <property type="entry name" value="crotonase-like"/>
    <property type="match status" value="1"/>
</dbReference>
<accession>A0ABY5PG31</accession>
<keyword evidence="5" id="KW-1185">Reference proteome</keyword>
<protein>
    <submittedName>
        <fullName evidence="4">Enoyl-CoA hydratase-related protein</fullName>
    </submittedName>
</protein>
<evidence type="ECO:0000313" key="5">
    <source>
        <dbReference type="Proteomes" id="UP001058860"/>
    </source>
</evidence>
<reference evidence="5" key="1">
    <citation type="submission" date="2021-11" db="EMBL/GenBank/DDBJ databases">
        <title>Cultivation dependent microbiological survey of springs from the worlds oldest radium mine currently devoted to the extraction of radon-saturated water.</title>
        <authorList>
            <person name="Kapinusova G."/>
            <person name="Smrhova T."/>
            <person name="Strejcek M."/>
            <person name="Suman J."/>
            <person name="Jani K."/>
            <person name="Pajer P."/>
            <person name="Uhlik O."/>
        </authorList>
    </citation>
    <scope>NUCLEOTIDE SEQUENCE [LARGE SCALE GENOMIC DNA]</scope>
    <source>
        <strain evidence="5">J379</strain>
    </source>
</reference>
<dbReference type="RefSeq" id="WP_353863931.1">
    <property type="nucleotide sequence ID" value="NZ_CP088295.1"/>
</dbReference>
<dbReference type="InterPro" id="IPR029045">
    <property type="entry name" value="ClpP/crotonase-like_dom_sf"/>
</dbReference>
<dbReference type="InterPro" id="IPR006108">
    <property type="entry name" value="3HC_DH_C"/>
</dbReference>
<proteinExistence type="predicted"/>
<dbReference type="PANTHER" id="PTHR11941">
    <property type="entry name" value="ENOYL-COA HYDRATASE-RELATED"/>
    <property type="match status" value="1"/>
</dbReference>
<feature type="domain" description="3-hydroxyacyl-CoA dehydrogenase C-terminal" evidence="3">
    <location>
        <begin position="12"/>
        <end position="104"/>
    </location>
</feature>
<keyword evidence="2" id="KW-0442">Lipid degradation</keyword>
<dbReference type="Gene3D" id="3.90.226.10">
    <property type="entry name" value="2-enoyl-CoA Hydratase, Chain A, domain 1"/>
    <property type="match status" value="1"/>
</dbReference>
<evidence type="ECO:0000256" key="2">
    <source>
        <dbReference type="ARBA" id="ARBA00022963"/>
    </source>
</evidence>
<dbReference type="Pfam" id="PF00378">
    <property type="entry name" value="ECH_1"/>
    <property type="match status" value="1"/>
</dbReference>
<evidence type="ECO:0000256" key="1">
    <source>
        <dbReference type="ARBA" id="ARBA00005086"/>
    </source>
</evidence>
<organism evidence="4 5">
    <name type="scientific">Svornostia abyssi</name>
    <dbReference type="NCBI Taxonomy" id="2898438"/>
    <lineage>
        <taxon>Bacteria</taxon>
        <taxon>Bacillati</taxon>
        <taxon>Actinomycetota</taxon>
        <taxon>Thermoleophilia</taxon>
        <taxon>Solirubrobacterales</taxon>
        <taxon>Baekduiaceae</taxon>
        <taxon>Svornostia</taxon>
    </lineage>
</organism>
<dbReference type="InterPro" id="IPR013328">
    <property type="entry name" value="6PGD_dom2"/>
</dbReference>
<sequence>MSTAAEQGAALAQRLILKAIVEACLVLEEGVSTAREIDLGMMAGAGFPSGPLAGADAWGIDTVVAELERMAEEVDPEFEPPAILRRLVGQGRLGVKSGQGFYPYPRPDEGYGDKKVQLETRGNIAIAWLASPPANSLSPDVIGQLEDVWRAVENDPAVRVLVIASANQQLFCAGADIKAFTKMEQAADVKALISKTHRLLQSFEASDTVTIAAVNAPAYGGGNELLMACDLRVAAQSAVFGQPEIDLGIIPGFGGTQRLPRLVGYAKALEMNLTGQPIGAETAYEHGLVNQVVPDHELFDAAMLWARKLAGQAPLAVAATKRAMIAAGGGLDAGIAAEEREFTSVFMTEDAKEGIGAFLGKRSARWQSR</sequence>
<comment type="pathway">
    <text evidence="1">Lipid metabolism; butanoate metabolism.</text>
</comment>
<dbReference type="InterPro" id="IPR008927">
    <property type="entry name" value="6-PGluconate_DH-like_C_sf"/>
</dbReference>
<gene>
    <name evidence="4" type="ORF">LRS13_22595</name>
</gene>